<dbReference type="RefSeq" id="WP_285665792.1">
    <property type="nucleotide sequence ID" value="NZ_BSTX01000004.1"/>
</dbReference>
<reference evidence="3" key="1">
    <citation type="submission" date="2023-03" db="EMBL/GenBank/DDBJ databases">
        <title>Actinorhabdospora filicis NBRC 111898.</title>
        <authorList>
            <person name="Ichikawa N."/>
            <person name="Sato H."/>
            <person name="Tonouchi N."/>
        </authorList>
    </citation>
    <scope>NUCLEOTIDE SEQUENCE</scope>
    <source>
        <strain evidence="3">NBRC 111898</strain>
    </source>
</reference>
<dbReference type="AlphaFoldDB" id="A0A9W6SPF3"/>
<dbReference type="GO" id="GO:0022857">
    <property type="term" value="F:transmembrane transporter activity"/>
    <property type="evidence" value="ECO:0007669"/>
    <property type="project" value="InterPro"/>
</dbReference>
<keyword evidence="1" id="KW-0732">Signal</keyword>
<evidence type="ECO:0000256" key="1">
    <source>
        <dbReference type="SAM" id="SignalP"/>
    </source>
</evidence>
<dbReference type="EMBL" id="BSTX01000004">
    <property type="protein sequence ID" value="GLZ80575.1"/>
    <property type="molecule type" value="Genomic_DNA"/>
</dbReference>
<sequence length="328" mass="32812">MSKKSLIAVPAIGLLALALAACGKAGQSGTNAPEDVAGAGCAPVAGTSLVLLTDDKGLQNADNIIAAVNAKASSAPLLAAVDKVAAALDTPKLTALNKAVDVDRKTPAQAAKEFAEANKLTEGLSGGSGDITVGFATFSESNTIAELYKIALEGAGFKAKTQDVGNRELYAPALEKGDVQIVPEYAATLAEFLNGKVNGAGAKPVASSDVNATVTALKGLAEKQGLTVGAASAAADTNAFAVTKEFSEKNGVKSLSDFAAKCSGKASVLGGPPECPQRPFCQLGLKDKYGIEFGQFSTLDIGPLSQQALKAGQTSLGAVLSTDGGLAA</sequence>
<feature type="chain" id="PRO_5040991704" description="ABC-type glycine betaine transport system substrate-binding domain-containing protein" evidence="1">
    <location>
        <begin position="21"/>
        <end position="328"/>
    </location>
</feature>
<dbReference type="SUPFAM" id="SSF53850">
    <property type="entry name" value="Periplasmic binding protein-like II"/>
    <property type="match status" value="2"/>
</dbReference>
<dbReference type="Gene3D" id="3.40.190.120">
    <property type="entry name" value="Osmoprotection protein (prox), domain 2"/>
    <property type="match status" value="2"/>
</dbReference>
<evidence type="ECO:0000259" key="2">
    <source>
        <dbReference type="Pfam" id="PF04069"/>
    </source>
</evidence>
<gene>
    <name evidence="3" type="ORF">Afil01_53820</name>
</gene>
<organism evidence="3 4">
    <name type="scientific">Actinorhabdospora filicis</name>
    <dbReference type="NCBI Taxonomy" id="1785913"/>
    <lineage>
        <taxon>Bacteria</taxon>
        <taxon>Bacillati</taxon>
        <taxon>Actinomycetota</taxon>
        <taxon>Actinomycetes</taxon>
        <taxon>Micromonosporales</taxon>
        <taxon>Micromonosporaceae</taxon>
        <taxon>Actinorhabdospora</taxon>
    </lineage>
</organism>
<dbReference type="InterPro" id="IPR007210">
    <property type="entry name" value="ABC_Gly_betaine_transp_sub-bd"/>
</dbReference>
<feature type="domain" description="ABC-type glycine betaine transport system substrate-binding" evidence="2">
    <location>
        <begin position="130"/>
        <end position="326"/>
    </location>
</feature>
<keyword evidence="4" id="KW-1185">Reference proteome</keyword>
<comment type="caution">
    <text evidence="3">The sequence shown here is derived from an EMBL/GenBank/DDBJ whole genome shotgun (WGS) entry which is preliminary data.</text>
</comment>
<evidence type="ECO:0000313" key="3">
    <source>
        <dbReference type="EMBL" id="GLZ80575.1"/>
    </source>
</evidence>
<feature type="signal peptide" evidence="1">
    <location>
        <begin position="1"/>
        <end position="20"/>
    </location>
</feature>
<accession>A0A9W6SPF3</accession>
<protein>
    <recommendedName>
        <fullName evidence="2">ABC-type glycine betaine transport system substrate-binding domain-containing protein</fullName>
    </recommendedName>
</protein>
<dbReference type="Pfam" id="PF04069">
    <property type="entry name" value="OpuAC"/>
    <property type="match status" value="2"/>
</dbReference>
<dbReference type="PROSITE" id="PS51257">
    <property type="entry name" value="PROKAR_LIPOPROTEIN"/>
    <property type="match status" value="1"/>
</dbReference>
<feature type="domain" description="ABC-type glycine betaine transport system substrate-binding" evidence="2">
    <location>
        <begin position="48"/>
        <end position="116"/>
    </location>
</feature>
<dbReference type="GO" id="GO:0043190">
    <property type="term" value="C:ATP-binding cassette (ABC) transporter complex"/>
    <property type="evidence" value="ECO:0007669"/>
    <property type="project" value="InterPro"/>
</dbReference>
<dbReference type="Proteomes" id="UP001165079">
    <property type="component" value="Unassembled WGS sequence"/>
</dbReference>
<name>A0A9W6SPF3_9ACTN</name>
<proteinExistence type="predicted"/>
<evidence type="ECO:0000313" key="4">
    <source>
        <dbReference type="Proteomes" id="UP001165079"/>
    </source>
</evidence>
<dbReference type="Gene3D" id="3.40.190.10">
    <property type="entry name" value="Periplasmic binding protein-like II"/>
    <property type="match status" value="2"/>
</dbReference>